<feature type="domain" description="Hemerythrin-like" evidence="2">
    <location>
        <begin position="23"/>
        <end position="147"/>
    </location>
</feature>
<reference evidence="3 4" key="1">
    <citation type="submission" date="2024-09" db="EMBL/GenBank/DDBJ databases">
        <title>Rethinking Asexuality: The Enigmatic Case of Functional Sexual Genes in Lepraria (Stereocaulaceae).</title>
        <authorList>
            <person name="Doellman M."/>
            <person name="Sun Y."/>
            <person name="Barcenas-Pena A."/>
            <person name="Lumbsch H.T."/>
            <person name="Grewe F."/>
        </authorList>
    </citation>
    <scope>NUCLEOTIDE SEQUENCE [LARGE SCALE GENOMIC DNA]</scope>
    <source>
        <strain evidence="3 4">Grewe 0041</strain>
    </source>
</reference>
<name>A0ABR4AYH4_9LECA</name>
<evidence type="ECO:0000259" key="2">
    <source>
        <dbReference type="Pfam" id="PF01814"/>
    </source>
</evidence>
<feature type="region of interest" description="Disordered" evidence="1">
    <location>
        <begin position="406"/>
        <end position="434"/>
    </location>
</feature>
<keyword evidence="4" id="KW-1185">Reference proteome</keyword>
<dbReference type="CDD" id="cd12108">
    <property type="entry name" value="Hr-like"/>
    <property type="match status" value="1"/>
</dbReference>
<dbReference type="EMBL" id="JBHFEH010000051">
    <property type="protein sequence ID" value="KAL2050193.1"/>
    <property type="molecule type" value="Genomic_DNA"/>
</dbReference>
<proteinExistence type="predicted"/>
<protein>
    <recommendedName>
        <fullName evidence="2">Hemerythrin-like domain-containing protein</fullName>
    </recommendedName>
</protein>
<sequence length="691" mass="79622">MAETLPPLSRQDRDTYGRMGTTMEMFHNSFRQTWKLLYSTCLSGQRPPGMSIRQFLNAGAEFCHHLEMHHSIEEQHIFPVLAQKMPAFKKELQLLTQHKEIHKGLDKLEAYMDECKAGTKDLRMDELKEIMDSFGEVLWAHLSDEVEQLSAENMRKYWSLEEKRKLRIKPALKKQQLGFNLVDCSGTQPPLPFCENQSINTLVNIASKSMSTPSTIKLAEAQLELWRFSSYGDTIQGIESSIASFQSQIANFPRDGMVTAEVADLYTQYYENAESIIVLMLKCHEIPIDPTYRVNIRVQGPNFREIQVGKAQVPGKHAFHEAVLQSLVAPENPLYGMLGHGSVHGFLRDAKDFRNKWTQRRRENDTSNKLLYSMPAMNLLRLQMRELNSALDSALTCTKREVERRSLERPMEAARSRELQERELRSRKEAENQRQIETMKAEQETLIREIENQHHIEAKKAEQEKLIRELENQHQIETQNVELAKLITELEKKVKALEERESRSLQEPQRQTETRNVEQAKLISELRTKVKALEDEKLAREVKSLSSPDLEYEKVIIDIVKVQESQATRIESTRIESLHDENAELAWKVRALQEDNCVRIAKISSMGFMAWYDQLYKRWSTSIMDALEDRNLPGARATLEEAFELSKGSVGPHSTHLGIALKLLENVLALGEAKKKTAVEKLQMALDELKD</sequence>
<gene>
    <name evidence="3" type="ORF">ABVK25_009554</name>
</gene>
<dbReference type="PANTHER" id="PTHR38048:SF1">
    <property type="entry name" value="HEMERYTHRIN-LIKE DOMAIN-CONTAINING PROTEIN"/>
    <property type="match status" value="1"/>
</dbReference>
<dbReference type="PANTHER" id="PTHR38048">
    <property type="entry name" value="EXPRESSED PROTEIN"/>
    <property type="match status" value="1"/>
</dbReference>
<evidence type="ECO:0000313" key="4">
    <source>
        <dbReference type="Proteomes" id="UP001590951"/>
    </source>
</evidence>
<dbReference type="InterPro" id="IPR053206">
    <property type="entry name" value="Dimeric_xanthone_biosynth"/>
</dbReference>
<dbReference type="Pfam" id="PF01814">
    <property type="entry name" value="Hemerythrin"/>
    <property type="match status" value="1"/>
</dbReference>
<evidence type="ECO:0000313" key="3">
    <source>
        <dbReference type="EMBL" id="KAL2050193.1"/>
    </source>
</evidence>
<dbReference type="InterPro" id="IPR012312">
    <property type="entry name" value="Hemerythrin-like"/>
</dbReference>
<comment type="caution">
    <text evidence="3">The sequence shown here is derived from an EMBL/GenBank/DDBJ whole genome shotgun (WGS) entry which is preliminary data.</text>
</comment>
<accession>A0ABR4AYH4</accession>
<dbReference type="Proteomes" id="UP001590951">
    <property type="component" value="Unassembled WGS sequence"/>
</dbReference>
<dbReference type="Gene3D" id="1.20.120.520">
    <property type="entry name" value="nmb1532 protein domain like"/>
    <property type="match status" value="1"/>
</dbReference>
<evidence type="ECO:0000256" key="1">
    <source>
        <dbReference type="SAM" id="MobiDB-lite"/>
    </source>
</evidence>
<organism evidence="3 4">
    <name type="scientific">Lepraria finkii</name>
    <dbReference type="NCBI Taxonomy" id="1340010"/>
    <lineage>
        <taxon>Eukaryota</taxon>
        <taxon>Fungi</taxon>
        <taxon>Dikarya</taxon>
        <taxon>Ascomycota</taxon>
        <taxon>Pezizomycotina</taxon>
        <taxon>Lecanoromycetes</taxon>
        <taxon>OSLEUM clade</taxon>
        <taxon>Lecanoromycetidae</taxon>
        <taxon>Lecanorales</taxon>
        <taxon>Lecanorineae</taxon>
        <taxon>Stereocaulaceae</taxon>
        <taxon>Lepraria</taxon>
    </lineage>
</organism>